<protein>
    <recommendedName>
        <fullName evidence="3">F-box domain-containing protein</fullName>
    </recommendedName>
</protein>
<organism evidence="1 2">
    <name type="scientific">Colletotrichum kahawae</name>
    <name type="common">Coffee berry disease fungus</name>
    <dbReference type="NCBI Taxonomy" id="34407"/>
    <lineage>
        <taxon>Eukaryota</taxon>
        <taxon>Fungi</taxon>
        <taxon>Dikarya</taxon>
        <taxon>Ascomycota</taxon>
        <taxon>Pezizomycotina</taxon>
        <taxon>Sordariomycetes</taxon>
        <taxon>Hypocreomycetidae</taxon>
        <taxon>Glomerellales</taxon>
        <taxon>Glomerellaceae</taxon>
        <taxon>Colletotrichum</taxon>
        <taxon>Colletotrichum gloeosporioides species complex</taxon>
    </lineage>
</organism>
<dbReference type="Proteomes" id="UP001281614">
    <property type="component" value="Unassembled WGS sequence"/>
</dbReference>
<name>A0AAE0D652_COLKA</name>
<dbReference type="EMBL" id="VYYT01000191">
    <property type="protein sequence ID" value="KAK2758414.1"/>
    <property type="molecule type" value="Genomic_DNA"/>
</dbReference>
<reference evidence="1" key="1">
    <citation type="submission" date="2023-02" db="EMBL/GenBank/DDBJ databases">
        <title>Colletotrichum kahawae CIFC_Que2 genome sequencing and assembly.</title>
        <authorList>
            <person name="Baroncelli R."/>
        </authorList>
    </citation>
    <scope>NUCLEOTIDE SEQUENCE</scope>
    <source>
        <strain evidence="1">CIFC_Que2</strain>
    </source>
</reference>
<comment type="caution">
    <text evidence="1">The sequence shown here is derived from an EMBL/GenBank/DDBJ whole genome shotgun (WGS) entry which is preliminary data.</text>
</comment>
<accession>A0AAE0D652</accession>
<keyword evidence="2" id="KW-1185">Reference proteome</keyword>
<proteinExistence type="predicted"/>
<sequence length="461" mass="52189">MALLSDLPPEVILQICSFVRPRLNGKSLLDGQELAQVSEESSQDYRNLNTLKSFCRTCKKYNGLRDSILFTSIVENHYLKESAVKSVATLLRMLLANPGGRTHVRSLHMFLYARDDIYGDIVHMPWPLSPSQVRVLHRVLENVAAAVGINTTRKIRDLDTGGLITLRGIAENTTYLRPDRLFGYQMLLLLLLVPGVQDLTFVINSGTLDWMRHIWATARLDGVCHSPILRLKSLAISDGFSLHILDIRFGNLFGMRPSSELYCELVEFKHAHVPFSNITSLALGRLPWDTTELCQVIQKFTTLNSLFLLASSSESTPVEAAAVVDALKKHARTLRTFCFQRHDWTDDKQDEYAVADLSEFVAMEKLWITATLLRSVDDSGHKVDNVLLKLPPSLKKLHLHSFIRHLVEDLRNVSEGAKRGDYSVKFVLSLDDTSKRGKRVAKMFRKRNLQVVVGDTRPVLW</sequence>
<evidence type="ECO:0000313" key="1">
    <source>
        <dbReference type="EMBL" id="KAK2758414.1"/>
    </source>
</evidence>
<dbReference type="AlphaFoldDB" id="A0AAE0D652"/>
<gene>
    <name evidence="1" type="ORF">CKAH01_16855</name>
</gene>
<evidence type="ECO:0000313" key="2">
    <source>
        <dbReference type="Proteomes" id="UP001281614"/>
    </source>
</evidence>
<evidence type="ECO:0008006" key="3">
    <source>
        <dbReference type="Google" id="ProtNLM"/>
    </source>
</evidence>